<dbReference type="PANTHER" id="PTHR10584">
    <property type="entry name" value="SUGAR KINASE"/>
    <property type="match status" value="1"/>
</dbReference>
<keyword evidence="2 4" id="KW-0418">Kinase</keyword>
<dbReference type="SUPFAM" id="SSF53613">
    <property type="entry name" value="Ribokinase-like"/>
    <property type="match status" value="1"/>
</dbReference>
<dbReference type="PANTHER" id="PTHR10584:SF166">
    <property type="entry name" value="RIBOKINASE"/>
    <property type="match status" value="1"/>
</dbReference>
<dbReference type="GO" id="GO:0016301">
    <property type="term" value="F:kinase activity"/>
    <property type="evidence" value="ECO:0007669"/>
    <property type="project" value="UniProtKB-KW"/>
</dbReference>
<dbReference type="CDD" id="cd01941">
    <property type="entry name" value="YeiC_kinase_like"/>
    <property type="match status" value="1"/>
</dbReference>
<dbReference type="Gene3D" id="3.40.1190.20">
    <property type="match status" value="1"/>
</dbReference>
<protein>
    <submittedName>
        <fullName evidence="4">Carbohydrate kinase family protein</fullName>
    </submittedName>
</protein>
<reference evidence="4 5" key="1">
    <citation type="submission" date="2023-06" db="EMBL/GenBank/DDBJ databases">
        <title>Pelomonas sp. PFR6 16S ribosomal RNA gene Genome sequencing and assembly.</title>
        <authorList>
            <person name="Woo H."/>
        </authorList>
    </citation>
    <scope>NUCLEOTIDE SEQUENCE [LARGE SCALE GENOMIC DNA]</scope>
    <source>
        <strain evidence="4 5">PFR6</strain>
    </source>
</reference>
<feature type="domain" description="Carbohydrate kinase PfkB" evidence="3">
    <location>
        <begin position="4"/>
        <end position="288"/>
    </location>
</feature>
<proteinExistence type="predicted"/>
<evidence type="ECO:0000256" key="1">
    <source>
        <dbReference type="ARBA" id="ARBA00022679"/>
    </source>
</evidence>
<name>A0ABT8DMT6_9BURK</name>
<evidence type="ECO:0000259" key="3">
    <source>
        <dbReference type="Pfam" id="PF00294"/>
    </source>
</evidence>
<evidence type="ECO:0000313" key="5">
    <source>
        <dbReference type="Proteomes" id="UP001228044"/>
    </source>
</evidence>
<evidence type="ECO:0000256" key="2">
    <source>
        <dbReference type="ARBA" id="ARBA00022777"/>
    </source>
</evidence>
<keyword evidence="1" id="KW-0808">Transferase</keyword>
<dbReference type="InterPro" id="IPR002173">
    <property type="entry name" value="Carboh/pur_kinase_PfkB_CS"/>
</dbReference>
<keyword evidence="5" id="KW-1185">Reference proteome</keyword>
<comment type="caution">
    <text evidence="4">The sequence shown here is derived from an EMBL/GenBank/DDBJ whole genome shotgun (WGS) entry which is preliminary data.</text>
</comment>
<accession>A0ABT8DMT6</accession>
<evidence type="ECO:0000313" key="4">
    <source>
        <dbReference type="EMBL" id="MDN3919706.1"/>
    </source>
</evidence>
<dbReference type="InterPro" id="IPR011611">
    <property type="entry name" value="PfkB_dom"/>
</dbReference>
<dbReference type="Pfam" id="PF00294">
    <property type="entry name" value="PfkB"/>
    <property type="match status" value="1"/>
</dbReference>
<dbReference type="RefSeq" id="WP_290358000.1">
    <property type="nucleotide sequence ID" value="NZ_JAUHHC010000001.1"/>
</dbReference>
<dbReference type="Proteomes" id="UP001228044">
    <property type="component" value="Unassembled WGS sequence"/>
</dbReference>
<dbReference type="EMBL" id="JAUHHC010000001">
    <property type="protein sequence ID" value="MDN3919706.1"/>
    <property type="molecule type" value="Genomic_DNA"/>
</dbReference>
<organism evidence="4 5">
    <name type="scientific">Roseateles violae</name>
    <dbReference type="NCBI Taxonomy" id="3058042"/>
    <lineage>
        <taxon>Bacteria</taxon>
        <taxon>Pseudomonadati</taxon>
        <taxon>Pseudomonadota</taxon>
        <taxon>Betaproteobacteria</taxon>
        <taxon>Burkholderiales</taxon>
        <taxon>Sphaerotilaceae</taxon>
        <taxon>Roseateles</taxon>
    </lineage>
</organism>
<dbReference type="InterPro" id="IPR029056">
    <property type="entry name" value="Ribokinase-like"/>
</dbReference>
<sequence>MIPSIVCIGGANIDRKLRSREALTMGSSNPAVQLEAFGGVARNVAENLARLGLPTRLITAVGDDAAGRALLAHAAEAGLSSDGSLLAPGEPTGSYTAVLDAGGQMLLALAAMPLADRLTPDFLRDCALPAEATLVLDLNLPAASIAALLARAREAGLAVIAVAVSEPKMARLPADLHGLQCLILNRGELRALLPGAADDEARLADLQRRGLRQIVVTAGGSGLLCSEAGQAAQQLPAPPVATIVDVTGAGDALAAGICASLTRLPLASACRVGLELAALTLQTTATVHPGLSPAWLAEHLEAHHP</sequence>
<dbReference type="PROSITE" id="PS00583">
    <property type="entry name" value="PFKB_KINASES_1"/>
    <property type="match status" value="1"/>
</dbReference>
<gene>
    <name evidence="4" type="ORF">QWJ38_05340</name>
</gene>